<gene>
    <name evidence="1" type="ORF">PHYPSEUDO_008295</name>
</gene>
<dbReference type="OrthoDB" id="97765at2759"/>
<keyword evidence="2" id="KW-1185">Reference proteome</keyword>
<dbReference type="Proteomes" id="UP000694044">
    <property type="component" value="Unassembled WGS sequence"/>
</dbReference>
<name>A0A8T1VHE5_9STRA</name>
<evidence type="ECO:0000313" key="2">
    <source>
        <dbReference type="Proteomes" id="UP000694044"/>
    </source>
</evidence>
<protein>
    <submittedName>
        <fullName evidence="1">Uncharacterized protein</fullName>
    </submittedName>
</protein>
<dbReference type="EMBL" id="JAGDFM010000336">
    <property type="protein sequence ID" value="KAG7379660.1"/>
    <property type="molecule type" value="Genomic_DNA"/>
</dbReference>
<dbReference type="AlphaFoldDB" id="A0A8T1VHE5"/>
<reference evidence="1" key="1">
    <citation type="submission" date="2021-02" db="EMBL/GenBank/DDBJ databases">
        <authorList>
            <person name="Palmer J.M."/>
        </authorList>
    </citation>
    <scope>NUCLEOTIDE SEQUENCE</scope>
    <source>
        <strain evidence="1">SCRP734</strain>
    </source>
</reference>
<organism evidence="1 2">
    <name type="scientific">Phytophthora pseudosyringae</name>
    <dbReference type="NCBI Taxonomy" id="221518"/>
    <lineage>
        <taxon>Eukaryota</taxon>
        <taxon>Sar</taxon>
        <taxon>Stramenopiles</taxon>
        <taxon>Oomycota</taxon>
        <taxon>Peronosporomycetes</taxon>
        <taxon>Peronosporales</taxon>
        <taxon>Peronosporaceae</taxon>
        <taxon>Phytophthora</taxon>
    </lineage>
</organism>
<comment type="caution">
    <text evidence="1">The sequence shown here is derived from an EMBL/GenBank/DDBJ whole genome shotgun (WGS) entry which is preliminary data.</text>
</comment>
<sequence length="142" mass="15558">MKRFVWFELADREGKPVASADAVQLPSTGIVLEFQNALTNPTLYSNCSLHRTAGLNVYKDRVALRARHPLKSSIELGGLGAVEEEALIVEVPKIWYQLFAAGTLTAAASVPLIDSAPWSISDMHFHCRFRDFGPSTGMILNG</sequence>
<proteinExistence type="predicted"/>
<evidence type="ECO:0000313" key="1">
    <source>
        <dbReference type="EMBL" id="KAG7379660.1"/>
    </source>
</evidence>
<accession>A0A8T1VHE5</accession>